<reference evidence="1 2" key="1">
    <citation type="submission" date="2019-10" db="EMBL/GenBank/DDBJ databases">
        <title>Whole genome shotgun sequence of Acrocarpospora pleiomorpha NBRC 16267.</title>
        <authorList>
            <person name="Ichikawa N."/>
            <person name="Kimura A."/>
            <person name="Kitahashi Y."/>
            <person name="Komaki H."/>
            <person name="Oguchi A."/>
        </authorList>
    </citation>
    <scope>NUCLEOTIDE SEQUENCE [LARGE SCALE GENOMIC DNA]</scope>
    <source>
        <strain evidence="1 2">NBRC 16267</strain>
    </source>
</reference>
<evidence type="ECO:0000313" key="1">
    <source>
        <dbReference type="EMBL" id="GES22594.1"/>
    </source>
</evidence>
<dbReference type="AlphaFoldDB" id="A0A5M3XMX9"/>
<proteinExistence type="predicted"/>
<gene>
    <name evidence="1" type="ORF">Aple_054920</name>
</gene>
<sequence>MRSYRRWRDTDHLHRAIESAGGVEQVEAEAQCLRQESQGLRLAVVQDRSCVSGESGPEIKSLA</sequence>
<name>A0A5M3XMX9_9ACTN</name>
<comment type="caution">
    <text evidence="1">The sequence shown here is derived from an EMBL/GenBank/DDBJ whole genome shotgun (WGS) entry which is preliminary data.</text>
</comment>
<protein>
    <submittedName>
        <fullName evidence="1">Uncharacterized protein</fullName>
    </submittedName>
</protein>
<organism evidence="1 2">
    <name type="scientific">Acrocarpospora pleiomorpha</name>
    <dbReference type="NCBI Taxonomy" id="90975"/>
    <lineage>
        <taxon>Bacteria</taxon>
        <taxon>Bacillati</taxon>
        <taxon>Actinomycetota</taxon>
        <taxon>Actinomycetes</taxon>
        <taxon>Streptosporangiales</taxon>
        <taxon>Streptosporangiaceae</taxon>
        <taxon>Acrocarpospora</taxon>
    </lineage>
</organism>
<evidence type="ECO:0000313" key="2">
    <source>
        <dbReference type="Proteomes" id="UP000377595"/>
    </source>
</evidence>
<dbReference type="Proteomes" id="UP000377595">
    <property type="component" value="Unassembled WGS sequence"/>
</dbReference>
<keyword evidence="2" id="KW-1185">Reference proteome</keyword>
<dbReference type="EMBL" id="BLAF01000032">
    <property type="protein sequence ID" value="GES22594.1"/>
    <property type="molecule type" value="Genomic_DNA"/>
</dbReference>
<accession>A0A5M3XMX9</accession>